<evidence type="ECO:0000256" key="1">
    <source>
        <dbReference type="SAM" id="Phobius"/>
    </source>
</evidence>
<evidence type="ECO:0000259" key="2">
    <source>
        <dbReference type="Pfam" id="PF07811"/>
    </source>
</evidence>
<dbReference type="AlphaFoldDB" id="A0A657Q4J3"/>
<evidence type="ECO:0000313" key="4">
    <source>
        <dbReference type="Proteomes" id="UP000250928"/>
    </source>
</evidence>
<keyword evidence="1" id="KW-0812">Transmembrane</keyword>
<accession>A0A657Q4J3</accession>
<gene>
    <name evidence="3" type="ORF">C3L24_00670</name>
</gene>
<proteinExistence type="predicted"/>
<keyword evidence="1" id="KW-0472">Membrane</keyword>
<dbReference type="Proteomes" id="UP000250928">
    <property type="component" value="Unassembled WGS sequence"/>
</dbReference>
<reference evidence="3 4" key="1">
    <citation type="submission" date="2018-01" db="EMBL/GenBank/DDBJ databases">
        <title>Novel co-symbiosis in the lucinid bivalve Phacoides pectinatus.</title>
        <authorList>
            <person name="Lim S.J."/>
            <person name="Davis B.G."/>
            <person name="Gill D.E."/>
            <person name="Engel A.S."/>
            <person name="Anderson L.C."/>
            <person name="Campbell B.J."/>
        </authorList>
    </citation>
    <scope>NUCLEOTIDE SEQUENCE [LARGE SCALE GENOMIC DNA]</scope>
    <source>
        <strain evidence="3">N3_P5</strain>
    </source>
</reference>
<organism evidence="3 4">
    <name type="scientific">Candidatus Sedimenticola endophacoides</name>
    <dbReference type="NCBI Taxonomy" id="2548426"/>
    <lineage>
        <taxon>Bacteria</taxon>
        <taxon>Pseudomonadati</taxon>
        <taxon>Pseudomonadota</taxon>
        <taxon>Gammaproteobacteria</taxon>
        <taxon>Chromatiales</taxon>
        <taxon>Sedimenticolaceae</taxon>
        <taxon>Sedimenticola</taxon>
    </lineage>
</organism>
<protein>
    <recommendedName>
        <fullName evidence="2">TadE-like domain-containing protein</fullName>
    </recommendedName>
</protein>
<evidence type="ECO:0000313" key="3">
    <source>
        <dbReference type="EMBL" id="PUE05671.1"/>
    </source>
</evidence>
<feature type="domain" description="TadE-like" evidence="2">
    <location>
        <begin position="1"/>
        <end position="40"/>
    </location>
</feature>
<dbReference type="InterPro" id="IPR012495">
    <property type="entry name" value="TadE-like_dom"/>
</dbReference>
<comment type="caution">
    <text evidence="3">The sequence shown here is derived from an EMBL/GenBank/DDBJ whole genome shotgun (WGS) entry which is preliminary data.</text>
</comment>
<feature type="transmembrane region" description="Helical" evidence="1">
    <location>
        <begin position="6"/>
        <end position="26"/>
    </location>
</feature>
<dbReference type="EMBL" id="PQCO01000051">
    <property type="protein sequence ID" value="PUE05671.1"/>
    <property type="molecule type" value="Genomic_DNA"/>
</dbReference>
<keyword evidence="1" id="KW-1133">Transmembrane helix</keyword>
<sequence length="173" mass="18512">MVETAIVIVLFLTLIFAIIEFSFALLRWGQAIEATRAGVRFAIVNDPVYPDLFADLSCPGGTAVVADCGDAGAGIDCGPAYDPEKWPAEGDGVLARMQRVLSSVEASNIRVTYACTDAGYMERPLPVPSVTVEITGLQHTLIVPTLLGFDATWTVPRYASTRTGEDLHTVVPP</sequence>
<dbReference type="Pfam" id="PF07811">
    <property type="entry name" value="TadE"/>
    <property type="match status" value="1"/>
</dbReference>
<name>A0A657Q4J3_9GAMM</name>